<dbReference type="InterPro" id="IPR003018">
    <property type="entry name" value="GAF"/>
</dbReference>
<name>A0A6M1SXQ9_9BACT</name>
<evidence type="ECO:0000313" key="5">
    <source>
        <dbReference type="EMBL" id="NGP77832.1"/>
    </source>
</evidence>
<dbReference type="GO" id="GO:0016791">
    <property type="term" value="F:phosphatase activity"/>
    <property type="evidence" value="ECO:0007669"/>
    <property type="project" value="TreeGrafter"/>
</dbReference>
<gene>
    <name evidence="5" type="ORF">G3570_14385</name>
</gene>
<dbReference type="Pfam" id="PF13185">
    <property type="entry name" value="GAF_2"/>
    <property type="match status" value="1"/>
</dbReference>
<keyword evidence="1" id="KW-0378">Hydrolase</keyword>
<dbReference type="InterPro" id="IPR036457">
    <property type="entry name" value="PPM-type-like_dom_sf"/>
</dbReference>
<dbReference type="Gene3D" id="3.60.40.10">
    <property type="entry name" value="PPM-type phosphatase domain"/>
    <property type="match status" value="1"/>
</dbReference>
<dbReference type="PANTHER" id="PTHR43156:SF2">
    <property type="entry name" value="STAGE II SPORULATION PROTEIN E"/>
    <property type="match status" value="1"/>
</dbReference>
<dbReference type="RefSeq" id="WP_165143528.1">
    <property type="nucleotide sequence ID" value="NZ_JAALLT010000004.1"/>
</dbReference>
<keyword evidence="6" id="KW-1185">Reference proteome</keyword>
<evidence type="ECO:0000259" key="4">
    <source>
        <dbReference type="SMART" id="SM00331"/>
    </source>
</evidence>
<accession>A0A6M1SXQ9</accession>
<sequence>MTSEFSYSQEVDDLTNEIKNLSEENSRLRRAVEELVTLNEIALAISGSMDSEEIMRIIIRHSIRSFDAEQGDITLVDEHAHRLGKTLARSAIGTQDPSQVHLNQSIVEWMRTNKSPLLVNNPASDNRFSNVGWKECIHSIISAPLLVRSQLIGMITIYNKKGGTGFTEDDLRLLTIIASESAQVVENARLHHEEQELSDMRKEVDLAGKIQKKLLPKEHPTINNYGLFGRNISAHSVGGDYYDFIQIDDNRWAICLGDVSGKGMPASLLMSNLQAILRGQINYLPRPGSLLRDANRQIFHCTDCEKFATLFLGILDTESHTMRYSNAGHEHPILITPDCTFTRLTNGGIPLGIFQEQFYEEGSIEFMPGDKLIVFSDGIIDSRNQEDEPFGLHTLKKLLVENSKVSGDQLMESIFAASLNHNANQQLFDDMTMIVLSRIN</sequence>
<dbReference type="SMART" id="SM00331">
    <property type="entry name" value="PP2C_SIG"/>
    <property type="match status" value="1"/>
</dbReference>
<evidence type="ECO:0000256" key="2">
    <source>
        <dbReference type="SAM" id="Coils"/>
    </source>
</evidence>
<feature type="coiled-coil region" evidence="2">
    <location>
        <begin position="4"/>
        <end position="41"/>
    </location>
</feature>
<evidence type="ECO:0000313" key="6">
    <source>
        <dbReference type="Proteomes" id="UP000473278"/>
    </source>
</evidence>
<feature type="domain" description="GAF" evidence="3">
    <location>
        <begin position="50"/>
        <end position="195"/>
    </location>
</feature>
<keyword evidence="2" id="KW-0175">Coiled coil</keyword>
<dbReference type="SUPFAM" id="SSF81606">
    <property type="entry name" value="PP2C-like"/>
    <property type="match status" value="1"/>
</dbReference>
<dbReference type="InterPro" id="IPR029016">
    <property type="entry name" value="GAF-like_dom_sf"/>
</dbReference>
<protein>
    <submittedName>
        <fullName evidence="5">SpoIIE family protein phosphatase</fullName>
    </submittedName>
</protein>
<dbReference type="InterPro" id="IPR001932">
    <property type="entry name" value="PPM-type_phosphatase-like_dom"/>
</dbReference>
<reference evidence="5 6" key="1">
    <citation type="submission" date="2020-02" db="EMBL/GenBank/DDBJ databases">
        <title>Balneolaceae bacterium YR4-1, complete genome.</title>
        <authorList>
            <person name="Li Y."/>
            <person name="Wu S."/>
        </authorList>
    </citation>
    <scope>NUCLEOTIDE SEQUENCE [LARGE SCALE GENOMIC DNA]</scope>
    <source>
        <strain evidence="5 6">YR4-1</strain>
    </source>
</reference>
<dbReference type="Gene3D" id="3.30.450.40">
    <property type="match status" value="1"/>
</dbReference>
<proteinExistence type="predicted"/>
<dbReference type="SUPFAM" id="SSF55781">
    <property type="entry name" value="GAF domain-like"/>
    <property type="match status" value="1"/>
</dbReference>
<feature type="domain" description="PPM-type phosphatase" evidence="4">
    <location>
        <begin position="222"/>
        <end position="438"/>
    </location>
</feature>
<dbReference type="PANTHER" id="PTHR43156">
    <property type="entry name" value="STAGE II SPORULATION PROTEIN E-RELATED"/>
    <property type="match status" value="1"/>
</dbReference>
<organism evidence="5 6">
    <name type="scientific">Halalkalibaculum roseum</name>
    <dbReference type="NCBI Taxonomy" id="2709311"/>
    <lineage>
        <taxon>Bacteria</taxon>
        <taxon>Pseudomonadati</taxon>
        <taxon>Balneolota</taxon>
        <taxon>Balneolia</taxon>
        <taxon>Balneolales</taxon>
        <taxon>Balneolaceae</taxon>
        <taxon>Halalkalibaculum</taxon>
    </lineage>
</organism>
<dbReference type="Proteomes" id="UP000473278">
    <property type="component" value="Unassembled WGS sequence"/>
</dbReference>
<comment type="caution">
    <text evidence="5">The sequence shown here is derived from an EMBL/GenBank/DDBJ whole genome shotgun (WGS) entry which is preliminary data.</text>
</comment>
<evidence type="ECO:0000256" key="1">
    <source>
        <dbReference type="ARBA" id="ARBA00022801"/>
    </source>
</evidence>
<dbReference type="EMBL" id="JAALLT010000004">
    <property type="protein sequence ID" value="NGP77832.1"/>
    <property type="molecule type" value="Genomic_DNA"/>
</dbReference>
<dbReference type="AlphaFoldDB" id="A0A6M1SXQ9"/>
<dbReference type="Pfam" id="PF07228">
    <property type="entry name" value="SpoIIE"/>
    <property type="match status" value="1"/>
</dbReference>
<dbReference type="InterPro" id="IPR052016">
    <property type="entry name" value="Bact_Sigma-Reg"/>
</dbReference>
<dbReference type="SMART" id="SM00065">
    <property type="entry name" value="GAF"/>
    <property type="match status" value="1"/>
</dbReference>
<evidence type="ECO:0000259" key="3">
    <source>
        <dbReference type="SMART" id="SM00065"/>
    </source>
</evidence>